<evidence type="ECO:0000259" key="13">
    <source>
        <dbReference type="PROSITE" id="PS50089"/>
    </source>
</evidence>
<dbReference type="PROSITE" id="PS50089">
    <property type="entry name" value="ZF_RING_2"/>
    <property type="match status" value="1"/>
</dbReference>
<evidence type="ECO:0000256" key="9">
    <source>
        <dbReference type="ARBA" id="ARBA00022833"/>
    </source>
</evidence>
<dbReference type="PANTHER" id="PTHR23328">
    <property type="entry name" value="RING-TYPE DOMAIN-CONTAINING PROTEIN"/>
    <property type="match status" value="1"/>
</dbReference>
<evidence type="ECO:0000256" key="2">
    <source>
        <dbReference type="ARBA" id="ARBA00004123"/>
    </source>
</evidence>
<dbReference type="GO" id="GO:0031491">
    <property type="term" value="F:nucleosome binding"/>
    <property type="evidence" value="ECO:0007669"/>
    <property type="project" value="TreeGrafter"/>
</dbReference>
<evidence type="ECO:0000256" key="6">
    <source>
        <dbReference type="ARBA" id="ARBA00022763"/>
    </source>
</evidence>
<comment type="catalytic activity">
    <reaction evidence="1">
        <text>S-ubiquitinyl-[E2 ubiquitin-conjugating enzyme]-L-cysteine + [acceptor protein]-L-lysine = [E2 ubiquitin-conjugating enzyme]-L-cysteine + N(6)-ubiquitinyl-[acceptor protein]-L-lysine.</text>
        <dbReference type="EC" id="2.3.2.27"/>
    </reaction>
</comment>
<dbReference type="GO" id="GO:0035861">
    <property type="term" value="C:site of double-strand break"/>
    <property type="evidence" value="ECO:0007669"/>
    <property type="project" value="TreeGrafter"/>
</dbReference>
<keyword evidence="9" id="KW-0862">Zinc</keyword>
<sequence>MATYLKRSSKLLERLAAVNSGRTNNSNTSSTRNNNRISIEPLLRDVICPVCRTILREPVTLPCAHNLCLRCLRGTVEYNSLSCPLCRQRVGSWLRNATKTESLVNIELWHLIRRRFPDELELAVGESSGDGAVGIDLDLHSEFNTKKIISAAGEIRREYEVQLQMAKEETWRQQEKERLASETFIQKIQEEEEQHKLMQLAQDQLLAKTLAKQEVLKNSNTKHNCSNKSTILNSYKSKSDVNQSKSIVNQKMSVKTKETIDKRKQNLILISKIRSERYACSVKCNSTNAYKDSSETFSSHKPVPIYNAVTRIVTHQSRVSQSNNSTCSYVMGDFIGSTSKIYGLQNKEELHVPKDILSNKKKKLGVEICIGTIEGEERIGSAESAGSHDSINQEIHHFKPIKALPRTPLRITLDGRQIDPKLIRVLPVLKQVSNVIPKPPTPTHLKKIFGCSWSAFKRISRQQQTLLKDVSSIYQQETQKTEIKSEQLQIIKSNKSLQEIDMHNTPMNFDKNKNYTKNVTQIINGAKFNKKLNLDCKEPNDSISVKRSKEGKLKNGLLRKNKKSINKTIEIVEIEDNKQNSQHIYTSDPLKIISKFKTKPLSPVLEIAMENIAERIKKRKITRTSNNTENVQSPFNLMTTDEQLIKLKSKKSHTKSLKSKIMEMNMTIKMKPKTKTKMRTVTTVTSQIKRLTAKSIKRRKYTEDSEEEANEVEREEEEDNEVEREEEENEEENIILDGIQKQKQMNMNEKVELNRFNVNCSYLTSSKNYCKNSKQKKIKKSISTAAATTMTIVAKTSPNSNDDEEKEIIKEQQRLEQLAVQEREDRELAFKLQARFNAMERIAGRTRRGAARIPNPLLN</sequence>
<evidence type="ECO:0000256" key="8">
    <source>
        <dbReference type="ARBA" id="ARBA00022786"/>
    </source>
</evidence>
<evidence type="ECO:0000256" key="7">
    <source>
        <dbReference type="ARBA" id="ARBA00022771"/>
    </source>
</evidence>
<evidence type="ECO:0000256" key="12">
    <source>
        <dbReference type="SAM" id="MobiDB-lite"/>
    </source>
</evidence>
<feature type="region of interest" description="Disordered" evidence="12">
    <location>
        <begin position="693"/>
        <end position="738"/>
    </location>
</feature>
<name>A0AAJ6YF96_9HYME</name>
<dbReference type="RefSeq" id="XP_011496974.1">
    <property type="nucleotide sequence ID" value="XM_011498672.1"/>
</dbReference>
<dbReference type="InterPro" id="IPR051657">
    <property type="entry name" value="RNF168/RNF169_E3_ubiq-ligase"/>
</dbReference>
<evidence type="ECO:0000256" key="5">
    <source>
        <dbReference type="ARBA" id="ARBA00022723"/>
    </source>
</evidence>
<evidence type="ECO:0000313" key="14">
    <source>
        <dbReference type="Proteomes" id="UP000695007"/>
    </source>
</evidence>
<evidence type="ECO:0000313" key="15">
    <source>
        <dbReference type="RefSeq" id="XP_011496974.1"/>
    </source>
</evidence>
<dbReference type="SMART" id="SM00184">
    <property type="entry name" value="RING"/>
    <property type="match status" value="1"/>
</dbReference>
<dbReference type="InterPro" id="IPR017907">
    <property type="entry name" value="Znf_RING_CS"/>
</dbReference>
<dbReference type="Pfam" id="PF13920">
    <property type="entry name" value="zf-C3HC4_3"/>
    <property type="match status" value="1"/>
</dbReference>
<keyword evidence="6" id="KW-0227">DNA damage</keyword>
<gene>
    <name evidence="15" type="primary">LOC105361480</name>
</gene>
<feature type="compositionally biased region" description="Acidic residues" evidence="12">
    <location>
        <begin position="704"/>
        <end position="734"/>
    </location>
</feature>
<dbReference type="GO" id="GO:0008270">
    <property type="term" value="F:zinc ion binding"/>
    <property type="evidence" value="ECO:0007669"/>
    <property type="project" value="UniProtKB-KW"/>
</dbReference>
<dbReference type="InterPro" id="IPR001841">
    <property type="entry name" value="Znf_RING"/>
</dbReference>
<dbReference type="InterPro" id="IPR013083">
    <property type="entry name" value="Znf_RING/FYVE/PHD"/>
</dbReference>
<keyword evidence="14" id="KW-1185">Reference proteome</keyword>
<dbReference type="EC" id="2.3.2.27" evidence="3"/>
<dbReference type="SUPFAM" id="SSF57850">
    <property type="entry name" value="RING/U-box"/>
    <property type="match status" value="1"/>
</dbReference>
<dbReference type="CDD" id="cd16550">
    <property type="entry name" value="RING-HC_RNF168"/>
    <property type="match status" value="1"/>
</dbReference>
<dbReference type="Gene3D" id="3.30.40.10">
    <property type="entry name" value="Zinc/RING finger domain, C3HC4 (zinc finger)"/>
    <property type="match status" value="1"/>
</dbReference>
<keyword evidence="7 11" id="KW-0863">Zinc-finger</keyword>
<evidence type="ECO:0000256" key="10">
    <source>
        <dbReference type="ARBA" id="ARBA00023242"/>
    </source>
</evidence>
<dbReference type="GeneID" id="105361480"/>
<dbReference type="GO" id="GO:0006302">
    <property type="term" value="P:double-strand break repair"/>
    <property type="evidence" value="ECO:0007669"/>
    <property type="project" value="TreeGrafter"/>
</dbReference>
<proteinExistence type="predicted"/>
<accession>A0AAJ6YF96</accession>
<evidence type="ECO:0000256" key="1">
    <source>
        <dbReference type="ARBA" id="ARBA00000900"/>
    </source>
</evidence>
<keyword evidence="4" id="KW-0808">Transferase</keyword>
<evidence type="ECO:0000256" key="3">
    <source>
        <dbReference type="ARBA" id="ARBA00012483"/>
    </source>
</evidence>
<keyword evidence="10" id="KW-0539">Nucleus</keyword>
<dbReference type="PANTHER" id="PTHR23328:SF0">
    <property type="entry name" value="RING-TYPE DOMAIN-CONTAINING PROTEIN"/>
    <property type="match status" value="1"/>
</dbReference>
<dbReference type="GO" id="GO:0061630">
    <property type="term" value="F:ubiquitin protein ligase activity"/>
    <property type="evidence" value="ECO:0007669"/>
    <property type="project" value="UniProtKB-EC"/>
</dbReference>
<organism evidence="14 15">
    <name type="scientific">Ceratosolen solmsi marchali</name>
    <dbReference type="NCBI Taxonomy" id="326594"/>
    <lineage>
        <taxon>Eukaryota</taxon>
        <taxon>Metazoa</taxon>
        <taxon>Ecdysozoa</taxon>
        <taxon>Arthropoda</taxon>
        <taxon>Hexapoda</taxon>
        <taxon>Insecta</taxon>
        <taxon>Pterygota</taxon>
        <taxon>Neoptera</taxon>
        <taxon>Endopterygota</taxon>
        <taxon>Hymenoptera</taxon>
        <taxon>Apocrita</taxon>
        <taxon>Proctotrupomorpha</taxon>
        <taxon>Chalcidoidea</taxon>
        <taxon>Agaonidae</taxon>
        <taxon>Agaoninae</taxon>
        <taxon>Ceratosolen</taxon>
    </lineage>
</organism>
<keyword evidence="5" id="KW-0479">Metal-binding</keyword>
<reference evidence="15" key="1">
    <citation type="submission" date="2025-08" db="UniProtKB">
        <authorList>
            <consortium name="RefSeq"/>
        </authorList>
    </citation>
    <scope>IDENTIFICATION</scope>
</reference>
<comment type="subcellular location">
    <subcellularLocation>
        <location evidence="2">Nucleus</location>
    </subcellularLocation>
</comment>
<dbReference type="Proteomes" id="UP000695007">
    <property type="component" value="Unplaced"/>
</dbReference>
<dbReference type="PROSITE" id="PS00518">
    <property type="entry name" value="ZF_RING_1"/>
    <property type="match status" value="1"/>
</dbReference>
<dbReference type="AlphaFoldDB" id="A0AAJ6YF96"/>
<protein>
    <recommendedName>
        <fullName evidence="3">RING-type E3 ubiquitin transferase</fullName>
        <ecNumber evidence="3">2.3.2.27</ecNumber>
    </recommendedName>
</protein>
<evidence type="ECO:0000256" key="11">
    <source>
        <dbReference type="PROSITE-ProRule" id="PRU00175"/>
    </source>
</evidence>
<dbReference type="KEGG" id="csol:105361480"/>
<feature type="domain" description="RING-type" evidence="13">
    <location>
        <begin position="48"/>
        <end position="87"/>
    </location>
</feature>
<dbReference type="GO" id="GO:0005634">
    <property type="term" value="C:nucleus"/>
    <property type="evidence" value="ECO:0007669"/>
    <property type="project" value="UniProtKB-SubCell"/>
</dbReference>
<evidence type="ECO:0000256" key="4">
    <source>
        <dbReference type="ARBA" id="ARBA00022679"/>
    </source>
</evidence>
<dbReference type="CDD" id="cd22249">
    <property type="entry name" value="UDM1_RNF168_RNF169-like"/>
    <property type="match status" value="1"/>
</dbReference>
<keyword evidence="8" id="KW-0833">Ubl conjugation pathway</keyword>